<accession>X1V7W8</accession>
<name>X1V7W8_9ZZZZ</name>
<reference evidence="1" key="1">
    <citation type="journal article" date="2014" name="Front. Microbiol.">
        <title>High frequency of phylogenetically diverse reductive dehalogenase-homologous genes in deep subseafloor sedimentary metagenomes.</title>
        <authorList>
            <person name="Kawai M."/>
            <person name="Futagami T."/>
            <person name="Toyoda A."/>
            <person name="Takaki Y."/>
            <person name="Nishi S."/>
            <person name="Hori S."/>
            <person name="Arai W."/>
            <person name="Tsubouchi T."/>
            <person name="Morono Y."/>
            <person name="Uchiyama I."/>
            <person name="Ito T."/>
            <person name="Fujiyama A."/>
            <person name="Inagaki F."/>
            <person name="Takami H."/>
        </authorList>
    </citation>
    <scope>NUCLEOTIDE SEQUENCE</scope>
    <source>
        <strain evidence="1">Expedition CK06-06</strain>
    </source>
</reference>
<protein>
    <submittedName>
        <fullName evidence="1">Uncharacterized protein</fullName>
    </submittedName>
</protein>
<dbReference type="EMBL" id="BARW01018663">
    <property type="protein sequence ID" value="GAJ01190.1"/>
    <property type="molecule type" value="Genomic_DNA"/>
</dbReference>
<proteinExistence type="predicted"/>
<evidence type="ECO:0000313" key="1">
    <source>
        <dbReference type="EMBL" id="GAJ01190.1"/>
    </source>
</evidence>
<gene>
    <name evidence="1" type="ORF">S12H4_31905</name>
</gene>
<comment type="caution">
    <text evidence="1">The sequence shown here is derived from an EMBL/GenBank/DDBJ whole genome shotgun (WGS) entry which is preliminary data.</text>
</comment>
<dbReference type="AlphaFoldDB" id="X1V7W8"/>
<organism evidence="1">
    <name type="scientific">marine sediment metagenome</name>
    <dbReference type="NCBI Taxonomy" id="412755"/>
    <lineage>
        <taxon>unclassified sequences</taxon>
        <taxon>metagenomes</taxon>
        <taxon>ecological metagenomes</taxon>
    </lineage>
</organism>
<sequence length="127" mass="14463">MEIPQTLEEMEKLIEDAEKKRRFHRQMLIALPASLELMSKGRPSHPLAGKAAKAKDTGVEIEVEDWFEKVFGMPYLLHELDRPPFIIYFCRMALDRSVPVDNDVVCVKCHGSGGLLHNSEVEIEDSL</sequence>